<dbReference type="RefSeq" id="WP_183501444.1">
    <property type="nucleotide sequence ID" value="NZ_BSPG01000005.1"/>
</dbReference>
<sequence length="148" mass="15511">MRPAIPHLCAALGLILLAGQAMAEGPPEFDVRQTCRSSGGSSLGLSEKESQDGCLRSERAAHDELKRRWGEFSSSAKAQCSKQAVAGGSPSYVETVTCLELATGTVPAQTGDGAPKPAVPARKESSKLTAEPSAKQRTNPIEVLDHKP</sequence>
<keyword evidence="2" id="KW-0732">Signal</keyword>
<evidence type="ECO:0000256" key="1">
    <source>
        <dbReference type="SAM" id="MobiDB-lite"/>
    </source>
</evidence>
<dbReference type="EMBL" id="BSPG01000005">
    <property type="protein sequence ID" value="GLS43509.1"/>
    <property type="molecule type" value="Genomic_DNA"/>
</dbReference>
<evidence type="ECO:0000313" key="6">
    <source>
        <dbReference type="Proteomes" id="UP001156881"/>
    </source>
</evidence>
<feature type="region of interest" description="Disordered" evidence="1">
    <location>
        <begin position="34"/>
        <end position="54"/>
    </location>
</feature>
<evidence type="ECO:0000256" key="2">
    <source>
        <dbReference type="SAM" id="SignalP"/>
    </source>
</evidence>
<protein>
    <submittedName>
        <fullName evidence="4">Uncharacterized protein</fullName>
    </submittedName>
</protein>
<organism evidence="4 5">
    <name type="scientific">Methylobacterium brachythecii</name>
    <dbReference type="NCBI Taxonomy" id="1176177"/>
    <lineage>
        <taxon>Bacteria</taxon>
        <taxon>Pseudomonadati</taxon>
        <taxon>Pseudomonadota</taxon>
        <taxon>Alphaproteobacteria</taxon>
        <taxon>Hyphomicrobiales</taxon>
        <taxon>Methylobacteriaceae</taxon>
        <taxon>Methylobacterium</taxon>
    </lineage>
</organism>
<feature type="region of interest" description="Disordered" evidence="1">
    <location>
        <begin position="104"/>
        <end position="148"/>
    </location>
</feature>
<reference evidence="3" key="4">
    <citation type="submission" date="2023-01" db="EMBL/GenBank/DDBJ databases">
        <title>Draft genome sequence of Methylobacterium brachythecii strain NBRC 107710.</title>
        <authorList>
            <person name="Sun Q."/>
            <person name="Mori K."/>
        </authorList>
    </citation>
    <scope>NUCLEOTIDE SEQUENCE</scope>
    <source>
        <strain evidence="3">NBRC 107710</strain>
    </source>
</reference>
<evidence type="ECO:0000313" key="3">
    <source>
        <dbReference type="EMBL" id="GLS43509.1"/>
    </source>
</evidence>
<dbReference type="Proteomes" id="UP001156881">
    <property type="component" value="Unassembled WGS sequence"/>
</dbReference>
<dbReference type="AlphaFoldDB" id="A0A7W6F4U2"/>
<reference evidence="3" key="1">
    <citation type="journal article" date="2014" name="Int. J. Syst. Evol. Microbiol.">
        <title>Complete genome of a new Firmicutes species belonging to the dominant human colonic microbiota ('Ruminococcus bicirculans') reveals two chromosomes and a selective capacity to utilize plant glucans.</title>
        <authorList>
            <consortium name="NISC Comparative Sequencing Program"/>
            <person name="Wegmann U."/>
            <person name="Louis P."/>
            <person name="Goesmann A."/>
            <person name="Henrissat B."/>
            <person name="Duncan S.H."/>
            <person name="Flint H.J."/>
        </authorList>
    </citation>
    <scope>NUCLEOTIDE SEQUENCE</scope>
    <source>
        <strain evidence="3">NBRC 107710</strain>
    </source>
</reference>
<comment type="caution">
    <text evidence="4">The sequence shown here is derived from an EMBL/GenBank/DDBJ whole genome shotgun (WGS) entry which is preliminary data.</text>
</comment>
<gene>
    <name evidence="3" type="ORF">GCM10007884_14940</name>
    <name evidence="4" type="ORF">GGR33_000113</name>
</gene>
<evidence type="ECO:0000313" key="4">
    <source>
        <dbReference type="EMBL" id="MBB3900633.1"/>
    </source>
</evidence>
<accession>A0A7W6F4U2</accession>
<reference evidence="6" key="2">
    <citation type="journal article" date="2019" name="Int. J. Syst. Evol. Microbiol.">
        <title>The Global Catalogue of Microorganisms (GCM) 10K type strain sequencing project: providing services to taxonomists for standard genome sequencing and annotation.</title>
        <authorList>
            <consortium name="The Broad Institute Genomics Platform"/>
            <consortium name="The Broad Institute Genome Sequencing Center for Infectious Disease"/>
            <person name="Wu L."/>
            <person name="Ma J."/>
        </authorList>
    </citation>
    <scope>NUCLEOTIDE SEQUENCE [LARGE SCALE GENOMIC DNA]</scope>
    <source>
        <strain evidence="6">NBRC 107710</strain>
    </source>
</reference>
<name>A0A7W6F4U2_9HYPH</name>
<feature type="signal peptide" evidence="2">
    <location>
        <begin position="1"/>
        <end position="23"/>
    </location>
</feature>
<keyword evidence="6" id="KW-1185">Reference proteome</keyword>
<evidence type="ECO:0000313" key="5">
    <source>
        <dbReference type="Proteomes" id="UP000517759"/>
    </source>
</evidence>
<dbReference type="EMBL" id="JACIDN010000001">
    <property type="protein sequence ID" value="MBB3900633.1"/>
    <property type="molecule type" value="Genomic_DNA"/>
</dbReference>
<proteinExistence type="predicted"/>
<dbReference type="Proteomes" id="UP000517759">
    <property type="component" value="Unassembled WGS sequence"/>
</dbReference>
<reference evidence="4 5" key="3">
    <citation type="submission" date="2020-08" db="EMBL/GenBank/DDBJ databases">
        <title>Genomic Encyclopedia of Type Strains, Phase IV (KMG-IV): sequencing the most valuable type-strain genomes for metagenomic binning, comparative biology and taxonomic classification.</title>
        <authorList>
            <person name="Goeker M."/>
        </authorList>
    </citation>
    <scope>NUCLEOTIDE SEQUENCE [LARGE SCALE GENOMIC DNA]</scope>
    <source>
        <strain evidence="4 5">DSM 24105</strain>
    </source>
</reference>
<feature type="chain" id="PRO_5031433890" evidence="2">
    <location>
        <begin position="24"/>
        <end position="148"/>
    </location>
</feature>